<keyword evidence="1 4" id="KW-0808">Transferase</keyword>
<dbReference type="GO" id="GO:0016746">
    <property type="term" value="F:acyltransferase activity"/>
    <property type="evidence" value="ECO:0007669"/>
    <property type="project" value="UniProtKB-KW"/>
</dbReference>
<evidence type="ECO:0000259" key="3">
    <source>
        <dbReference type="PROSITE" id="PS51186"/>
    </source>
</evidence>
<dbReference type="InterPro" id="IPR000182">
    <property type="entry name" value="GNAT_dom"/>
</dbReference>
<name>A0ABV9U887_9ACTN</name>
<evidence type="ECO:0000313" key="4">
    <source>
        <dbReference type="EMBL" id="MFC4912768.1"/>
    </source>
</evidence>
<comment type="caution">
    <text evidence="4">The sequence shown here is derived from an EMBL/GenBank/DDBJ whole genome shotgun (WGS) entry which is preliminary data.</text>
</comment>
<dbReference type="InterPro" id="IPR050832">
    <property type="entry name" value="Bact_Acetyltransf"/>
</dbReference>
<dbReference type="Pfam" id="PF00583">
    <property type="entry name" value="Acetyltransf_1"/>
    <property type="match status" value="1"/>
</dbReference>
<dbReference type="PANTHER" id="PTHR43877:SF1">
    <property type="entry name" value="ACETYLTRANSFERASE"/>
    <property type="match status" value="1"/>
</dbReference>
<dbReference type="EC" id="2.3.-.-" evidence="4"/>
<dbReference type="PROSITE" id="PS51186">
    <property type="entry name" value="GNAT"/>
    <property type="match status" value="1"/>
</dbReference>
<keyword evidence="2 4" id="KW-0012">Acyltransferase</keyword>
<dbReference type="CDD" id="cd04301">
    <property type="entry name" value="NAT_SF"/>
    <property type="match status" value="1"/>
</dbReference>
<accession>A0ABV9U887</accession>
<sequence>MKVRHATPDDAEALAKVHVAGWQTAYRGIIPDADLDALRWEDRVARWRERAAPGSGVTVLVAEADGEVIGFASSGPPRDEDLAPDRAWELYAIYLRPSTWRRGVGTALLQRTIEAVPAHVPALVLWVLDVNARARAFYERNGLAPDGTTVPSRIGPPHRDVRYRVQLGKPRSSDMRSTA</sequence>
<reference evidence="5" key="1">
    <citation type="journal article" date="2019" name="Int. J. Syst. Evol. Microbiol.">
        <title>The Global Catalogue of Microorganisms (GCM) 10K type strain sequencing project: providing services to taxonomists for standard genome sequencing and annotation.</title>
        <authorList>
            <consortium name="The Broad Institute Genomics Platform"/>
            <consortium name="The Broad Institute Genome Sequencing Center for Infectious Disease"/>
            <person name="Wu L."/>
            <person name="Ma J."/>
        </authorList>
    </citation>
    <scope>NUCLEOTIDE SEQUENCE [LARGE SCALE GENOMIC DNA]</scope>
    <source>
        <strain evidence="5">KLKA75</strain>
    </source>
</reference>
<dbReference type="Gene3D" id="3.40.630.30">
    <property type="match status" value="1"/>
</dbReference>
<dbReference type="SUPFAM" id="SSF55729">
    <property type="entry name" value="Acyl-CoA N-acyltransferases (Nat)"/>
    <property type="match status" value="1"/>
</dbReference>
<evidence type="ECO:0000256" key="1">
    <source>
        <dbReference type="ARBA" id="ARBA00022679"/>
    </source>
</evidence>
<evidence type="ECO:0000313" key="5">
    <source>
        <dbReference type="Proteomes" id="UP001595872"/>
    </source>
</evidence>
<organism evidence="4 5">
    <name type="scientific">Actinomadura gamaensis</name>
    <dbReference type="NCBI Taxonomy" id="1763541"/>
    <lineage>
        <taxon>Bacteria</taxon>
        <taxon>Bacillati</taxon>
        <taxon>Actinomycetota</taxon>
        <taxon>Actinomycetes</taxon>
        <taxon>Streptosporangiales</taxon>
        <taxon>Thermomonosporaceae</taxon>
        <taxon>Actinomadura</taxon>
    </lineage>
</organism>
<dbReference type="PANTHER" id="PTHR43877">
    <property type="entry name" value="AMINOALKYLPHOSPHONATE N-ACETYLTRANSFERASE-RELATED-RELATED"/>
    <property type="match status" value="1"/>
</dbReference>
<evidence type="ECO:0000256" key="2">
    <source>
        <dbReference type="ARBA" id="ARBA00023315"/>
    </source>
</evidence>
<dbReference type="InterPro" id="IPR016181">
    <property type="entry name" value="Acyl_CoA_acyltransferase"/>
</dbReference>
<protein>
    <submittedName>
        <fullName evidence="4">GNAT family N-acetyltransferase</fullName>
        <ecNumber evidence="4">2.3.-.-</ecNumber>
    </submittedName>
</protein>
<dbReference type="Proteomes" id="UP001595872">
    <property type="component" value="Unassembled WGS sequence"/>
</dbReference>
<dbReference type="RefSeq" id="WP_378263017.1">
    <property type="nucleotide sequence ID" value="NZ_JBHSIT010000013.1"/>
</dbReference>
<proteinExistence type="predicted"/>
<feature type="domain" description="N-acetyltransferase" evidence="3">
    <location>
        <begin position="1"/>
        <end position="168"/>
    </location>
</feature>
<dbReference type="EMBL" id="JBHSIT010000013">
    <property type="protein sequence ID" value="MFC4912768.1"/>
    <property type="molecule type" value="Genomic_DNA"/>
</dbReference>
<keyword evidence="5" id="KW-1185">Reference proteome</keyword>
<gene>
    <name evidence="4" type="ORF">ACFPCY_36095</name>
</gene>